<dbReference type="EMBL" id="JPRO01000001">
    <property type="protein sequence ID" value="KFF09258.1"/>
    <property type="molecule type" value="Genomic_DNA"/>
</dbReference>
<sequence>MQNIQDLKEKIFFESKNIIDILEKINNVDELLSKQDLVDELANRISFLRLLEKNMEYFITDNSQQNSENQYVSLNPDDVHESHHEVTEEEAIFNNEFNEIDENEGGDYTVTSKDEEEKFNHQLDDIVENEFHESIVNFSEENYGQDQAGNVQENTSQNEITEEEAVFNNQLNEIDENEAFNVNEKVFSFVDEERILAGAEPDNDEGLNEDLFISEITEEEAVFNNQLNEIDEDGENVSHETDASDDLEKADTDNNTADKFREKTEIIPSIFDTEMLEDEILIEENEEQFSTSHINIEQGEMLTETSNVEGILSEIKNDFPLDEKETILAEVYDRRKIVEIDKPLPETGKEKPASDESFEDLDAYQQEKKIKLANIKGLKAVQSLFDDDPLERDIPKEKPVSESKENQGSILKTNIPTNFMEADKVKPEFRLDLNDRIAFSKMLFGGSQTDLNETVAQLNSFRNLEEAKEYLSDLYYERKWSKVDEYAQRLWILVENKFL</sequence>
<dbReference type="eggNOG" id="ENOG5032XX9">
    <property type="taxonomic scope" value="Bacteria"/>
</dbReference>
<dbReference type="AlphaFoldDB" id="A0A085ZXU4"/>
<dbReference type="OrthoDB" id="1100725at2"/>
<proteinExistence type="predicted"/>
<name>A0A085ZXU4_9FLAO</name>
<accession>A0A085ZXU4</accession>
<dbReference type="Proteomes" id="UP000028703">
    <property type="component" value="Unassembled WGS sequence"/>
</dbReference>
<comment type="caution">
    <text evidence="2">The sequence shown here is derived from an EMBL/GenBank/DDBJ whole genome shotgun (WGS) entry which is preliminary data.</text>
</comment>
<reference evidence="2 3" key="1">
    <citation type="submission" date="2014-07" db="EMBL/GenBank/DDBJ databases">
        <title>Genome of Chryseobacterium luteum DSM 18605.</title>
        <authorList>
            <person name="Stropko S.J."/>
            <person name="Pipes S.E."/>
            <person name="Newman J.D."/>
        </authorList>
    </citation>
    <scope>NUCLEOTIDE SEQUENCE [LARGE SCALE GENOMIC DNA]</scope>
    <source>
        <strain evidence="2 3">DSM 18605</strain>
    </source>
</reference>
<protein>
    <submittedName>
        <fullName evidence="2">Uncharacterized protein</fullName>
    </submittedName>
</protein>
<evidence type="ECO:0000313" key="3">
    <source>
        <dbReference type="Proteomes" id="UP000028703"/>
    </source>
</evidence>
<keyword evidence="3" id="KW-1185">Reference proteome</keyword>
<feature type="region of interest" description="Disordered" evidence="1">
    <location>
        <begin position="229"/>
        <end position="257"/>
    </location>
</feature>
<feature type="compositionally biased region" description="Basic and acidic residues" evidence="1">
    <location>
        <begin position="236"/>
        <end position="257"/>
    </location>
</feature>
<organism evidence="2 3">
    <name type="scientific">Chryseobacterium luteum</name>
    <dbReference type="NCBI Taxonomy" id="421531"/>
    <lineage>
        <taxon>Bacteria</taxon>
        <taxon>Pseudomonadati</taxon>
        <taxon>Bacteroidota</taxon>
        <taxon>Flavobacteriia</taxon>
        <taxon>Flavobacteriales</taxon>
        <taxon>Weeksellaceae</taxon>
        <taxon>Chryseobacterium group</taxon>
        <taxon>Chryseobacterium</taxon>
    </lineage>
</organism>
<gene>
    <name evidence="2" type="ORF">IX38_01730</name>
</gene>
<evidence type="ECO:0000313" key="2">
    <source>
        <dbReference type="EMBL" id="KFF09258.1"/>
    </source>
</evidence>
<dbReference type="RefSeq" id="WP_034701110.1">
    <property type="nucleotide sequence ID" value="NZ_JPRO01000001.1"/>
</dbReference>
<evidence type="ECO:0000256" key="1">
    <source>
        <dbReference type="SAM" id="MobiDB-lite"/>
    </source>
</evidence>
<dbReference type="STRING" id="421531.IX38_01730"/>